<dbReference type="Proteomes" id="UP000008207">
    <property type="component" value="Plasmid pMNOD03"/>
</dbReference>
<gene>
    <name evidence="2" type="ordered locus">Mnod_6116</name>
    <name evidence="3" type="ordered locus">Mnod_8807</name>
</gene>
<dbReference type="EMBL" id="CP001349">
    <property type="protein sequence ID" value="ACL60940.1"/>
    <property type="molecule type" value="Genomic_DNA"/>
</dbReference>
<feature type="chain" id="PRO_5007911077" evidence="1">
    <location>
        <begin position="21"/>
        <end position="112"/>
    </location>
</feature>
<dbReference type="KEGG" id="mno:Mnod_8807"/>
<evidence type="ECO:0000313" key="2">
    <source>
        <dbReference type="EMBL" id="ACL60940.1"/>
    </source>
</evidence>
<evidence type="ECO:0000313" key="3">
    <source>
        <dbReference type="EMBL" id="ACL63262.1"/>
    </source>
</evidence>
<evidence type="ECO:0000256" key="1">
    <source>
        <dbReference type="SAM" id="SignalP"/>
    </source>
</evidence>
<dbReference type="STRING" id="460265.Mnod_6116"/>
<evidence type="ECO:0000313" key="4">
    <source>
        <dbReference type="Proteomes" id="UP000008207"/>
    </source>
</evidence>
<proteinExistence type="predicted"/>
<keyword evidence="4" id="KW-1185">Reference proteome</keyword>
<organism evidence="2 4">
    <name type="scientific">Methylobacterium nodulans (strain LMG 21967 / CNCM I-2342 / ORS 2060)</name>
    <dbReference type="NCBI Taxonomy" id="460265"/>
    <lineage>
        <taxon>Bacteria</taxon>
        <taxon>Pseudomonadati</taxon>
        <taxon>Pseudomonadota</taxon>
        <taxon>Alphaproteobacteria</taxon>
        <taxon>Hyphomicrobiales</taxon>
        <taxon>Methylobacteriaceae</taxon>
        <taxon>Methylobacterium</taxon>
    </lineage>
</organism>
<reference evidence="3" key="2">
    <citation type="submission" date="2009-01" db="EMBL/GenBank/DDBJ databases">
        <title>Complete sequence of plamid3 of Methylobacterium nodulans ORS 2060.</title>
        <authorList>
            <consortium name="US DOE Joint Genome Institute"/>
            <person name="Lucas S."/>
            <person name="Copeland A."/>
            <person name="Lapidus A."/>
            <person name="Glavina del Rio T."/>
            <person name="Dalin E."/>
            <person name="Tice H."/>
            <person name="Bruce D."/>
            <person name="Goodwin L."/>
            <person name="Pitluck S."/>
            <person name="Sims D."/>
            <person name="Brettin T."/>
            <person name="Detter J.C."/>
            <person name="Han C."/>
            <person name="Larimer F."/>
            <person name="Land M."/>
            <person name="Hauser L."/>
            <person name="Kyrpides N."/>
            <person name="Ivanova N."/>
            <person name="Marx C.J."/>
            <person name="Richardson P."/>
        </authorList>
    </citation>
    <scope>NUCLEOTIDE SEQUENCE</scope>
    <source>
        <strain evidence="3">ORS 2060</strain>
        <plasmid evidence="3">pMNOD03</plasmid>
    </source>
</reference>
<reference evidence="2 4" key="1">
    <citation type="submission" date="2009-01" db="EMBL/GenBank/DDBJ databases">
        <title>Complete sequence of chromosome of Methylobacterium nodulans ORS 2060.</title>
        <authorList>
            <consortium name="US DOE Joint Genome Institute"/>
            <person name="Lucas S."/>
            <person name="Copeland A."/>
            <person name="Lapidus A."/>
            <person name="Glavina del Rio T."/>
            <person name="Dalin E."/>
            <person name="Tice H."/>
            <person name="Bruce D."/>
            <person name="Goodwin L."/>
            <person name="Pitluck S."/>
            <person name="Sims D."/>
            <person name="Brettin T."/>
            <person name="Detter J.C."/>
            <person name="Han C."/>
            <person name="Larimer F."/>
            <person name="Land M."/>
            <person name="Hauser L."/>
            <person name="Kyrpides N."/>
            <person name="Ivanova N."/>
            <person name="Marx C.J."/>
            <person name="Richardson P."/>
        </authorList>
    </citation>
    <scope>NUCLEOTIDE SEQUENCE [LARGE SCALE GENOMIC DNA]</scope>
    <source>
        <strain evidence="4">LMG 21967 / CNCM I-2342 / ORS 2060</strain>
        <strain evidence="2">ORS 2060</strain>
    </source>
</reference>
<dbReference type="RefSeq" id="WP_012634281.1">
    <property type="nucleotide sequence ID" value="NC_011893.1"/>
</dbReference>
<accession>B8IV89</accession>
<protein>
    <submittedName>
        <fullName evidence="2">Uncharacterized protein</fullName>
    </submittedName>
</protein>
<reference evidence="4" key="3">
    <citation type="submission" date="2009-01" db="EMBL/GenBank/DDBJ databases">
        <title>Complete sequence of plasmid 3 of Methylobacterium nodulans ORS 2060.</title>
        <authorList>
            <consortium name="US DOE Joint Genome Institute"/>
            <person name="Lucas S."/>
            <person name="Copeland A."/>
            <person name="Lapidus A."/>
            <person name="Glavina del Rio T."/>
            <person name="Dalin E."/>
            <person name="Tice H."/>
            <person name="Bruce D."/>
            <person name="Goodwin L."/>
            <person name="Pitluck S."/>
            <person name="Sims D."/>
            <person name="Brettin T."/>
            <person name="Detter J.C."/>
            <person name="Han C."/>
            <person name="Larimer F."/>
            <person name="Land M."/>
            <person name="Hauser L."/>
            <person name="Kyrpides N."/>
            <person name="Ivanova N."/>
            <person name="Marx C.J."/>
            <person name="Richardson P."/>
        </authorList>
    </citation>
    <scope>NUCLEOTIDE SEQUENCE [LARGE SCALE GENOMIC DNA]</scope>
    <source>
        <strain evidence="4">LMG 21967 / CNCM I-2342 / ORS 2060</strain>
        <plasmid evidence="4">Plasmid pMNOD03</plasmid>
    </source>
</reference>
<dbReference type="AlphaFoldDB" id="B8IV89"/>
<geneLocation type="plasmid" evidence="3 4">
    <name>pMNOD03</name>
</geneLocation>
<feature type="signal peptide" evidence="1">
    <location>
        <begin position="1"/>
        <end position="20"/>
    </location>
</feature>
<sequence length="112" mass="11246">MRLTTLSLTVVAALTGPALAQPGATVGLPIGAGLAPKPAPAQKPVTAAPGGAIFPNAIAPKYAKQPPGKARQQTCLDQYHANKAAGGAGNGGLNWIQKGAGYYSECNKRLKG</sequence>
<dbReference type="KEGG" id="mno:Mnod_6116"/>
<name>B8IV89_METNO</name>
<dbReference type="eggNOG" id="ENOG5032SYQ">
    <property type="taxonomic scope" value="Bacteria"/>
</dbReference>
<keyword evidence="1" id="KW-0732">Signal</keyword>
<dbReference type="Proteomes" id="UP000008207">
    <property type="component" value="Chromosome"/>
</dbReference>
<dbReference type="OrthoDB" id="8001261at2"/>
<keyword evidence="3" id="KW-0614">Plasmid</keyword>
<dbReference type="EMBL" id="CP001352">
    <property type="protein sequence ID" value="ACL63262.1"/>
    <property type="molecule type" value="Genomic_DNA"/>
</dbReference>
<dbReference type="HOGENOM" id="CLU_088562_1_0_5"/>